<reference evidence="2" key="1">
    <citation type="submission" date="2022-11" db="EMBL/GenBank/DDBJ databases">
        <title>Robbsia betulipollinis sp. nov., isolated from pollen of birch (Betula pendula).</title>
        <authorList>
            <person name="Shi H."/>
            <person name="Ambika Manirajan B."/>
            <person name="Ratering S."/>
            <person name="Geissler-Plaum R."/>
            <person name="Schnell S."/>
        </authorList>
    </citation>
    <scope>NUCLEOTIDE SEQUENCE</scope>
    <source>
        <strain evidence="2">Bb-Pol-6</strain>
    </source>
</reference>
<dbReference type="EMBL" id="JAPMXC010000001">
    <property type="protein sequence ID" value="MCY0387606.1"/>
    <property type="molecule type" value="Genomic_DNA"/>
</dbReference>
<evidence type="ECO:0000313" key="3">
    <source>
        <dbReference type="Proteomes" id="UP001082899"/>
    </source>
</evidence>
<proteinExistence type="predicted"/>
<gene>
    <name evidence="2" type="ORF">OVY01_10250</name>
</gene>
<comment type="caution">
    <text evidence="2">The sequence shown here is derived from an EMBL/GenBank/DDBJ whole genome shotgun (WGS) entry which is preliminary data.</text>
</comment>
<evidence type="ECO:0000313" key="2">
    <source>
        <dbReference type="EMBL" id="MCY0387606.1"/>
    </source>
</evidence>
<dbReference type="Proteomes" id="UP001082899">
    <property type="component" value="Unassembled WGS sequence"/>
</dbReference>
<evidence type="ECO:0000256" key="1">
    <source>
        <dbReference type="SAM" id="MobiDB-lite"/>
    </source>
</evidence>
<accession>A0ABT3ZM24</accession>
<feature type="region of interest" description="Disordered" evidence="1">
    <location>
        <begin position="67"/>
        <end position="90"/>
    </location>
</feature>
<protein>
    <recommendedName>
        <fullName evidence="4">F-box domain-containing protein</fullName>
    </recommendedName>
</protein>
<keyword evidence="3" id="KW-1185">Reference proteome</keyword>
<dbReference type="RefSeq" id="WP_267847336.1">
    <property type="nucleotide sequence ID" value="NZ_JAPMXC010000001.1"/>
</dbReference>
<organism evidence="2 3">
    <name type="scientific">Robbsia betulipollinis</name>
    <dbReference type="NCBI Taxonomy" id="2981849"/>
    <lineage>
        <taxon>Bacteria</taxon>
        <taxon>Pseudomonadati</taxon>
        <taxon>Pseudomonadota</taxon>
        <taxon>Betaproteobacteria</taxon>
        <taxon>Burkholderiales</taxon>
        <taxon>Burkholderiaceae</taxon>
        <taxon>Robbsia</taxon>
    </lineage>
</organism>
<sequence>MPLLPSEILSRIATHLEGREVLAFGNTAKSIYPAISGEIDSARLAAHTTRTTGTRKTDTGALARLLGNDAPPAPPTSLHPRGRPNTITGLRDSLRDAPYAAAARVLEDQASTLHEGEAIDQIQAYSHIRVAMAAVPVGHRLPILEVLASGVSKLPTPINAEAHDHLLDEVLGQPLDRQSKALKRLASGLQKLTEPQRFERFERFVSAIGAHPSRARADLLQELLPVIRNLPAATRLQACRVMLGAMETLSADHRDGHRRMKDLCHGMCHYVMTDTAPPDQDTLLRSLARLIARVPDYPIDTMIRHLSMPERARVREAIQVARKDSGDRRTGRA</sequence>
<name>A0ABT3ZM24_9BURK</name>
<evidence type="ECO:0008006" key="4">
    <source>
        <dbReference type="Google" id="ProtNLM"/>
    </source>
</evidence>